<dbReference type="Gene3D" id="2.115.10.20">
    <property type="entry name" value="Glycosyl hydrolase domain, family 43"/>
    <property type="match status" value="1"/>
</dbReference>
<protein>
    <submittedName>
        <fullName evidence="1">Putative lipoprotein (Flagellar hook)</fullName>
    </submittedName>
</protein>
<name>Q2PY52_9BACT</name>
<sequence length="374" mass="41326">MKKLVYIFLGLCLVFGCTDDTIPPIDVGNPNAVYTLELDFSDEFPVGHNLGLNYYNDITVGVIDYSENSVKLLTASGTSSYVLVGNSLDNLSSKNQVAAPIQNTYYSNYVGLGQLIKDDNGTIYSVFHSEQHDGTQCPGNVQGFYASVGLATSSDNGQSFQLSDSVLIENTYATNYDNGQCDGGLGEPSITFSKDSTKVFVYYGDHNRDGRGVNICMSMFNVNANHVPDFDNPYYLDSDNSFTNEVIRSKEVVVGMGNSDAIFPHVTYNSFSDSYIMVYSENNYGEFLNGATNPSASGVYYKQSDDGINWDSPATQLITDWSIPWSFDSHSFSWHPNLIYNNENQTEGYLIFSKASSLQEGHKMWAVKFNIVAN</sequence>
<dbReference type="EMBL" id="DQ295240">
    <property type="protein sequence ID" value="ABC25375.1"/>
    <property type="molecule type" value="Genomic_DNA"/>
</dbReference>
<dbReference type="InterPro" id="IPR023296">
    <property type="entry name" value="Glyco_hydro_beta-prop_sf"/>
</dbReference>
<keyword evidence="1" id="KW-0969">Cilium</keyword>
<organism evidence="1">
    <name type="scientific">uncultured marine bacterium Ant29B7</name>
    <dbReference type="NCBI Taxonomy" id="360426"/>
    <lineage>
        <taxon>Bacteria</taxon>
        <taxon>environmental samples</taxon>
    </lineage>
</organism>
<reference evidence="1" key="1">
    <citation type="journal article" date="2006" name="Appl. Environ. Microbiol.">
        <title>Comparative genomics of DNA fragments from six Antarctic marine planktonic bacteria.</title>
        <authorList>
            <person name="Grzymski J.J."/>
            <person name="Carter B.J."/>
            <person name="DeLong E.F."/>
            <person name="Feldman R.A."/>
            <person name="Ghadiri A."/>
            <person name="Murray A.E."/>
        </authorList>
    </citation>
    <scope>NUCLEOTIDE SEQUENCE</scope>
</reference>
<proteinExistence type="predicted"/>
<dbReference type="SUPFAM" id="SSF75005">
    <property type="entry name" value="Arabinanase/levansucrase/invertase"/>
    <property type="match status" value="1"/>
</dbReference>
<keyword evidence="1" id="KW-0282">Flagellum</keyword>
<evidence type="ECO:0000313" key="1">
    <source>
        <dbReference type="EMBL" id="ABC25375.1"/>
    </source>
</evidence>
<keyword evidence="1" id="KW-0966">Cell projection</keyword>
<dbReference type="PROSITE" id="PS51257">
    <property type="entry name" value="PROKAR_LIPOPROTEIN"/>
    <property type="match status" value="1"/>
</dbReference>
<accession>Q2PY52</accession>
<keyword evidence="1" id="KW-0449">Lipoprotein</keyword>
<dbReference type="AlphaFoldDB" id="Q2PY52"/>